<organism evidence="1 2">
    <name type="scientific">Flavobacterium johnsoniae</name>
    <name type="common">Cytophaga johnsonae</name>
    <dbReference type="NCBI Taxonomy" id="986"/>
    <lineage>
        <taxon>Bacteria</taxon>
        <taxon>Pseudomonadati</taxon>
        <taxon>Bacteroidota</taxon>
        <taxon>Flavobacteriia</taxon>
        <taxon>Flavobacteriales</taxon>
        <taxon>Flavobacteriaceae</taxon>
        <taxon>Flavobacterium</taxon>
    </lineage>
</organism>
<dbReference type="OrthoDB" id="9801785at2"/>
<dbReference type="SUPFAM" id="SSF51735">
    <property type="entry name" value="NAD(P)-binding Rossmann-fold domains"/>
    <property type="match status" value="1"/>
</dbReference>
<dbReference type="RefSeq" id="WP_071635180.1">
    <property type="nucleotide sequence ID" value="NZ_MLFK01000002.1"/>
</dbReference>
<dbReference type="Proteomes" id="UP000182826">
    <property type="component" value="Unassembled WGS sequence"/>
</dbReference>
<reference evidence="1 2" key="1">
    <citation type="submission" date="2016-10" db="EMBL/GenBank/DDBJ databases">
        <title>Draft Genome Sequence of Rhizobacteria Flavobacterium johnsoniae CI04.</title>
        <authorList>
            <person name="Bravo J.I."/>
            <person name="Lozano G.L."/>
            <person name="Handelsman J."/>
        </authorList>
    </citation>
    <scope>NUCLEOTIDE SEQUENCE [LARGE SCALE GENOMIC DNA]</scope>
    <source>
        <strain evidence="1 2">CI04</strain>
    </source>
</reference>
<dbReference type="AlphaFoldDB" id="A0A1J7CNN0"/>
<name>A0A1J7CNN0_FLAJO</name>
<keyword evidence="2" id="KW-1185">Reference proteome</keyword>
<evidence type="ECO:0000313" key="2">
    <source>
        <dbReference type="Proteomes" id="UP000182826"/>
    </source>
</evidence>
<proteinExistence type="predicted"/>
<comment type="caution">
    <text evidence="1">The sequence shown here is derived from an EMBL/GenBank/DDBJ whole genome shotgun (WGS) entry which is preliminary data.</text>
</comment>
<gene>
    <name evidence="1" type="ORF">BKM63_02925</name>
</gene>
<dbReference type="Gene3D" id="3.90.25.10">
    <property type="entry name" value="UDP-galactose 4-epimerase, domain 1"/>
    <property type="match status" value="1"/>
</dbReference>
<dbReference type="EMBL" id="MLFK01000002">
    <property type="protein sequence ID" value="OIV43180.1"/>
    <property type="molecule type" value="Genomic_DNA"/>
</dbReference>
<dbReference type="InterPro" id="IPR036291">
    <property type="entry name" value="NAD(P)-bd_dom_sf"/>
</dbReference>
<sequence length="85" mass="9475">MKTILITGSAGNVGSDIEIAVLDLEQKNITITNSKSQIIYLPALEEGDMLRRCPDTTKMKTLLGRESISLENGIKKLVEHYENRN</sequence>
<protein>
    <submittedName>
        <fullName evidence="1">Uncharacterized protein</fullName>
    </submittedName>
</protein>
<evidence type="ECO:0000313" key="1">
    <source>
        <dbReference type="EMBL" id="OIV43180.1"/>
    </source>
</evidence>
<accession>A0A1J7CNN0</accession>